<evidence type="ECO:0000313" key="4">
    <source>
        <dbReference type="Proteomes" id="UP000256345"/>
    </source>
</evidence>
<dbReference type="Proteomes" id="UP000035579">
    <property type="component" value="Chromosome"/>
</dbReference>
<reference evidence="2 4" key="2">
    <citation type="submission" date="2018-08" db="EMBL/GenBank/DDBJ databases">
        <title>Genomic Encyclopedia of Archaeal and Bacterial Type Strains, Phase II (KMG-II): from individual species to whole genera.</title>
        <authorList>
            <person name="Goeker M."/>
        </authorList>
    </citation>
    <scope>NUCLEOTIDE SEQUENCE [LARGE SCALE GENOMIC DNA]</scope>
    <source>
        <strain evidence="2 4">DSM 2261</strain>
    </source>
</reference>
<dbReference type="Proteomes" id="UP000256345">
    <property type="component" value="Unassembled WGS sequence"/>
</dbReference>
<dbReference type="KEGG" id="age:AA314_00495"/>
<accession>A0AAC8Q214</accession>
<dbReference type="RefSeq" id="WP_047854117.1">
    <property type="nucleotide sequence ID" value="NZ_CP011509.1"/>
</dbReference>
<proteinExistence type="predicted"/>
<sequence>MRIDRELLTALRPLELATYLRSRGWQEVERLGERGSVWLAQRGGEEFELLLPLDSSLGDYVLRMAEVVSTLEAFEHRPAVELLEEVAAVMADTLRIRFPGSMFSPRILTVEHGVRVYEHVRELLLAAACAAVNPRPVFSARKPAQALEYLDTVRFGPPARGKHEVIVRSPVPPALASDGAFLAEGDEPFERRVLSTLATSLAGALRAVIEAASTSSFQPFHEEVGAGVSANLCEAISGLVAHSGAHTCELTVSGAPSRPGFTEQTVAFPAESAPVLQEAARVFRARTPREDFKLEGIVTGLRPHERTSAGSVTIAAVVDSALHEVRLVLGSGDYKTASRAHRTRQWVRCAGELVRQGDTYVLRHPRQFALRPEEREG</sequence>
<evidence type="ECO:0000313" key="3">
    <source>
        <dbReference type="Proteomes" id="UP000035579"/>
    </source>
</evidence>
<name>A0AAC8Q214_9BACT</name>
<dbReference type="EMBL" id="CP011509">
    <property type="protein sequence ID" value="AKI98868.1"/>
    <property type="molecule type" value="Genomic_DNA"/>
</dbReference>
<protein>
    <submittedName>
        <fullName evidence="1">Uncharacterized protein</fullName>
    </submittedName>
</protein>
<dbReference type="EMBL" id="QUMU01000006">
    <property type="protein sequence ID" value="REG30785.1"/>
    <property type="molecule type" value="Genomic_DNA"/>
</dbReference>
<dbReference type="AlphaFoldDB" id="A0AAC8Q214"/>
<evidence type="ECO:0000313" key="2">
    <source>
        <dbReference type="EMBL" id="REG30785.1"/>
    </source>
</evidence>
<keyword evidence="4" id="KW-1185">Reference proteome</keyword>
<reference evidence="1 3" key="1">
    <citation type="submission" date="2015-05" db="EMBL/GenBank/DDBJ databases">
        <title>Genome assembly of Archangium gephyra DSM 2261.</title>
        <authorList>
            <person name="Sharma G."/>
            <person name="Subramanian S."/>
        </authorList>
    </citation>
    <scope>NUCLEOTIDE SEQUENCE [LARGE SCALE GENOMIC DNA]</scope>
    <source>
        <strain evidence="1 3">DSM 2261</strain>
    </source>
</reference>
<organism evidence="1 3">
    <name type="scientific">Archangium gephyra</name>
    <dbReference type="NCBI Taxonomy" id="48"/>
    <lineage>
        <taxon>Bacteria</taxon>
        <taxon>Pseudomonadati</taxon>
        <taxon>Myxococcota</taxon>
        <taxon>Myxococcia</taxon>
        <taxon>Myxococcales</taxon>
        <taxon>Cystobacterineae</taxon>
        <taxon>Archangiaceae</taxon>
        <taxon>Archangium</taxon>
    </lineage>
</organism>
<evidence type="ECO:0000313" key="1">
    <source>
        <dbReference type="EMBL" id="AKI98868.1"/>
    </source>
</evidence>
<gene>
    <name evidence="1" type="ORF">AA314_00495</name>
    <name evidence="2" type="ORF">ATI61_106255</name>
</gene>